<evidence type="ECO:0000313" key="1">
    <source>
        <dbReference type="EMBL" id="MED6251483.1"/>
    </source>
</evidence>
<keyword evidence="2" id="KW-1185">Reference proteome</keyword>
<proteinExistence type="predicted"/>
<protein>
    <submittedName>
        <fullName evidence="1">Uncharacterized protein</fullName>
    </submittedName>
</protein>
<accession>A0ABU7BMC3</accession>
<dbReference type="EMBL" id="JAHUTI010059891">
    <property type="protein sequence ID" value="MED6251483.1"/>
    <property type="molecule type" value="Genomic_DNA"/>
</dbReference>
<gene>
    <name evidence="1" type="ORF">ATANTOWER_031451</name>
</gene>
<comment type="caution">
    <text evidence="1">The sequence shown here is derived from an EMBL/GenBank/DDBJ whole genome shotgun (WGS) entry which is preliminary data.</text>
</comment>
<organism evidence="1 2">
    <name type="scientific">Ataeniobius toweri</name>
    <dbReference type="NCBI Taxonomy" id="208326"/>
    <lineage>
        <taxon>Eukaryota</taxon>
        <taxon>Metazoa</taxon>
        <taxon>Chordata</taxon>
        <taxon>Craniata</taxon>
        <taxon>Vertebrata</taxon>
        <taxon>Euteleostomi</taxon>
        <taxon>Actinopterygii</taxon>
        <taxon>Neopterygii</taxon>
        <taxon>Teleostei</taxon>
        <taxon>Neoteleostei</taxon>
        <taxon>Acanthomorphata</taxon>
        <taxon>Ovalentaria</taxon>
        <taxon>Atherinomorphae</taxon>
        <taxon>Cyprinodontiformes</taxon>
        <taxon>Goodeidae</taxon>
        <taxon>Ataeniobius</taxon>
    </lineage>
</organism>
<evidence type="ECO:0000313" key="2">
    <source>
        <dbReference type="Proteomes" id="UP001345963"/>
    </source>
</evidence>
<reference evidence="1 2" key="1">
    <citation type="submission" date="2021-07" db="EMBL/GenBank/DDBJ databases">
        <authorList>
            <person name="Palmer J.M."/>
        </authorList>
    </citation>
    <scope>NUCLEOTIDE SEQUENCE [LARGE SCALE GENOMIC DNA]</scope>
    <source>
        <strain evidence="1 2">AT_MEX2019</strain>
        <tissue evidence="1">Muscle</tissue>
    </source>
</reference>
<name>A0ABU7BMC3_9TELE</name>
<dbReference type="Proteomes" id="UP001345963">
    <property type="component" value="Unassembled WGS sequence"/>
</dbReference>
<sequence length="115" mass="12958">MCACVNDALRAQTQTAQSAGPNSLFAPTDKEVVFLFFSKTWLLDRFLFAFDRRSPKRLSKNQAGQNVVLHIRELVTISSGLQVRDALARSPVHHRATQTLRTNNHAHTRSDLKTI</sequence>